<organism evidence="1 2">
    <name type="scientific">Flavobacterium cupreum</name>
    <dbReference type="NCBI Taxonomy" id="2133766"/>
    <lineage>
        <taxon>Bacteria</taxon>
        <taxon>Pseudomonadati</taxon>
        <taxon>Bacteroidota</taxon>
        <taxon>Flavobacteriia</taxon>
        <taxon>Flavobacteriales</taxon>
        <taxon>Flavobacteriaceae</taxon>
        <taxon>Flavobacterium</taxon>
    </lineage>
</organism>
<accession>A0A434A2S4</accession>
<evidence type="ECO:0000313" key="1">
    <source>
        <dbReference type="EMBL" id="RUT68703.1"/>
    </source>
</evidence>
<comment type="caution">
    <text evidence="1">The sequence shown here is derived from an EMBL/GenBank/DDBJ whole genome shotgun (WGS) entry which is preliminary data.</text>
</comment>
<protein>
    <submittedName>
        <fullName evidence="1">Uncharacterized protein</fullName>
    </submittedName>
</protein>
<keyword evidence="2" id="KW-1185">Reference proteome</keyword>
<dbReference type="EMBL" id="QWDM01000015">
    <property type="protein sequence ID" value="RUT68703.1"/>
    <property type="molecule type" value="Genomic_DNA"/>
</dbReference>
<evidence type="ECO:0000313" key="2">
    <source>
        <dbReference type="Proteomes" id="UP000288102"/>
    </source>
</evidence>
<proteinExistence type="predicted"/>
<name>A0A434A2S4_9FLAO</name>
<dbReference type="RefSeq" id="WP_127340143.1">
    <property type="nucleotide sequence ID" value="NZ_QWDM01000015.1"/>
</dbReference>
<dbReference type="Proteomes" id="UP000288102">
    <property type="component" value="Unassembled WGS sequence"/>
</dbReference>
<reference evidence="2" key="1">
    <citation type="journal article" date="2019" name="Syst. Appl. Microbiol.">
        <title>Flavobacterium circumlabens sp. nov. and Flavobacterium cupreum sp. nov., two psychrotrophic species isolated from Antarctic environmental samples.</title>
        <authorList>
            <person name="Kralova S."/>
            <person name="Busse H.-J."/>
            <person name="Svec P."/>
            <person name="Maslanova I."/>
            <person name="Stankova E."/>
            <person name="Bartak M."/>
            <person name="Sedlacek I."/>
        </authorList>
    </citation>
    <scope>NUCLEOTIDE SEQUENCE [LARGE SCALE GENOMIC DNA]</scope>
    <source>
        <strain evidence="2">CCM 8825</strain>
    </source>
</reference>
<dbReference type="AlphaFoldDB" id="A0A434A2S4"/>
<sequence length="67" mass="7998">MEPRSIKIHFKENIQIDFPDDKELFKLKLVNTIKEVLNTIDIEDFYVYDSGNVQEIILQIDNQKSDR</sequence>
<gene>
    <name evidence="1" type="ORF">D0817_20295</name>
</gene>